<dbReference type="PANTHER" id="PTHR37423:SF2">
    <property type="entry name" value="MEMBRANE-BOUND LYTIC MUREIN TRANSGLYCOSYLASE C"/>
    <property type="match status" value="1"/>
</dbReference>
<gene>
    <name evidence="3" type="ORF">KGMB03357_13300</name>
</gene>
<dbReference type="Pfam" id="PF01464">
    <property type="entry name" value="SLT"/>
    <property type="match status" value="1"/>
</dbReference>
<dbReference type="OrthoDB" id="9815002at2"/>
<dbReference type="Proteomes" id="UP000287361">
    <property type="component" value="Unassembled WGS sequence"/>
</dbReference>
<dbReference type="InterPro" id="IPR008258">
    <property type="entry name" value="Transglycosylase_SLT_dom_1"/>
</dbReference>
<protein>
    <submittedName>
        <fullName evidence="3">Transglycosylase SLT domain protein</fullName>
    </submittedName>
</protein>
<dbReference type="SUPFAM" id="SSF53955">
    <property type="entry name" value="Lysozyme-like"/>
    <property type="match status" value="1"/>
</dbReference>
<comment type="caution">
    <text evidence="3">The sequence shown here is derived from an EMBL/GenBank/DDBJ whole genome shotgun (WGS) entry which is preliminary data.</text>
</comment>
<name>A0A401LDP2_9FIRM</name>
<evidence type="ECO:0000313" key="3">
    <source>
        <dbReference type="EMBL" id="GCB29669.1"/>
    </source>
</evidence>
<dbReference type="Gene3D" id="1.10.530.10">
    <property type="match status" value="1"/>
</dbReference>
<evidence type="ECO:0000259" key="2">
    <source>
        <dbReference type="Pfam" id="PF01464"/>
    </source>
</evidence>
<sequence>MIRCIRKLFTLAVVLVLLAAFGYSVVLPRVLPLQYRDIVEQYAAEYGLEEAFVYGVIFCESHFEPDVISSADAVGLMQVTEETGKWAAAQMGLDPATIDLTDPDTNIHIGCWYLSWLTEKFGGVSETVLAGYNAGHGSVARWLADEEMSWDGITLDEIPYEETKSYVKRVKLAEQAYRLRLRLQAYLEETPLGVYADRTADLEGNEE</sequence>
<evidence type="ECO:0000256" key="1">
    <source>
        <dbReference type="ARBA" id="ARBA00007734"/>
    </source>
</evidence>
<reference evidence="3 4" key="1">
    <citation type="submission" date="2018-10" db="EMBL/GenBank/DDBJ databases">
        <title>Draft Genome Sequence of Anaerotignum sp. KCTC 15736.</title>
        <authorList>
            <person name="Choi S.H."/>
            <person name="Kim J.S."/>
            <person name="Kang S.W."/>
            <person name="Lee J.S."/>
            <person name="Park S.H."/>
        </authorList>
    </citation>
    <scope>NUCLEOTIDE SEQUENCE [LARGE SCALE GENOMIC DNA]</scope>
    <source>
        <strain evidence="3 4">KCTC 15736</strain>
    </source>
</reference>
<dbReference type="GO" id="GO:0008933">
    <property type="term" value="F:peptidoglycan lytic transglycosylase activity"/>
    <property type="evidence" value="ECO:0007669"/>
    <property type="project" value="InterPro"/>
</dbReference>
<evidence type="ECO:0000313" key="4">
    <source>
        <dbReference type="Proteomes" id="UP000287361"/>
    </source>
</evidence>
<keyword evidence="4" id="KW-1185">Reference proteome</keyword>
<feature type="domain" description="Transglycosylase SLT" evidence="2">
    <location>
        <begin position="39"/>
        <end position="145"/>
    </location>
</feature>
<organism evidence="3 4">
    <name type="scientific">Anaerotignum faecicola</name>
    <dbReference type="NCBI Taxonomy" id="2358141"/>
    <lineage>
        <taxon>Bacteria</taxon>
        <taxon>Bacillati</taxon>
        <taxon>Bacillota</taxon>
        <taxon>Clostridia</taxon>
        <taxon>Lachnospirales</taxon>
        <taxon>Anaerotignaceae</taxon>
        <taxon>Anaerotignum</taxon>
    </lineage>
</organism>
<accession>A0A401LDP2</accession>
<dbReference type="EMBL" id="BHVZ01000002">
    <property type="protein sequence ID" value="GCB29669.1"/>
    <property type="molecule type" value="Genomic_DNA"/>
</dbReference>
<dbReference type="PANTHER" id="PTHR37423">
    <property type="entry name" value="SOLUBLE LYTIC MUREIN TRANSGLYCOSYLASE-RELATED"/>
    <property type="match status" value="1"/>
</dbReference>
<proteinExistence type="inferred from homology"/>
<dbReference type="InterPro" id="IPR000189">
    <property type="entry name" value="Transglyc_AS"/>
</dbReference>
<dbReference type="GO" id="GO:0016020">
    <property type="term" value="C:membrane"/>
    <property type="evidence" value="ECO:0007669"/>
    <property type="project" value="InterPro"/>
</dbReference>
<dbReference type="CDD" id="cd16896">
    <property type="entry name" value="LT_Slt70-like"/>
    <property type="match status" value="1"/>
</dbReference>
<dbReference type="PROSITE" id="PS00922">
    <property type="entry name" value="TRANSGLYCOSYLASE"/>
    <property type="match status" value="1"/>
</dbReference>
<dbReference type="InterPro" id="IPR023346">
    <property type="entry name" value="Lysozyme-like_dom_sf"/>
</dbReference>
<dbReference type="GO" id="GO:0000270">
    <property type="term" value="P:peptidoglycan metabolic process"/>
    <property type="evidence" value="ECO:0007669"/>
    <property type="project" value="InterPro"/>
</dbReference>
<dbReference type="AlphaFoldDB" id="A0A401LDP2"/>
<comment type="similarity">
    <text evidence="1">Belongs to the transglycosylase Slt family.</text>
</comment>